<keyword evidence="2" id="KW-1185">Reference proteome</keyword>
<proteinExistence type="predicted"/>
<comment type="caution">
    <text evidence="1">The sequence shown here is derived from an EMBL/GenBank/DDBJ whole genome shotgun (WGS) entry which is preliminary data.</text>
</comment>
<reference evidence="1 2" key="1">
    <citation type="submission" date="2023-01" db="EMBL/GenBank/DDBJ databases">
        <title>Effects of deletion of Siderophore biosynthase gene in Pseudomonas fragi on quorum sensing and spoliage ability.</title>
        <authorList>
            <person name="Cui F."/>
            <person name="Wang D."/>
            <person name="Liu J."/>
            <person name="Wang Q."/>
            <person name="Li T."/>
            <person name="Li J."/>
        </authorList>
    </citation>
    <scope>NUCLEOTIDE SEQUENCE [LARGE SCALE GENOMIC DNA]</scope>
    <source>
        <strain evidence="1 2">MS-10</strain>
    </source>
</reference>
<accession>A0ABT4WPG1</accession>
<evidence type="ECO:0000313" key="2">
    <source>
        <dbReference type="Proteomes" id="UP001212337"/>
    </source>
</evidence>
<protein>
    <submittedName>
        <fullName evidence="1">Uncharacterized protein</fullName>
    </submittedName>
</protein>
<dbReference type="Proteomes" id="UP001212337">
    <property type="component" value="Unassembled WGS sequence"/>
</dbReference>
<sequence length="119" mass="12886">MTSGGNLISAGVLQVTGMEPDQGVKMKLGFEEFGGVKYWLSATQDGDKPWCGEANVRIKDGNDYGQKTIIAPETFRSGEEAMDGARQMLQALCLSGALRNILPHAYEVIETENTSKAPF</sequence>
<evidence type="ECO:0000313" key="1">
    <source>
        <dbReference type="EMBL" id="MDA7021022.1"/>
    </source>
</evidence>
<dbReference type="EMBL" id="JAQJVI010000003">
    <property type="protein sequence ID" value="MDA7021022.1"/>
    <property type="molecule type" value="Genomic_DNA"/>
</dbReference>
<organism evidence="1 2">
    <name type="scientific">Pseudomonas fragi</name>
    <dbReference type="NCBI Taxonomy" id="296"/>
    <lineage>
        <taxon>Bacteria</taxon>
        <taxon>Pseudomonadati</taxon>
        <taxon>Pseudomonadota</taxon>
        <taxon>Gammaproteobacteria</taxon>
        <taxon>Pseudomonadales</taxon>
        <taxon>Pseudomonadaceae</taxon>
        <taxon>Pseudomonas</taxon>
    </lineage>
</organism>
<name>A0ABT4WPG1_PSEFR</name>
<gene>
    <name evidence="1" type="ORF">PI499_03855</name>
</gene>